<dbReference type="EMBL" id="KP063118">
    <property type="protein sequence ID" value="AJA41253.1"/>
    <property type="molecule type" value="Genomic_DNA"/>
</dbReference>
<organism evidence="1 2">
    <name type="scientific">Proteus phage pPM_01</name>
    <dbReference type="NCBI Taxonomy" id="1567485"/>
    <lineage>
        <taxon>Viruses</taxon>
        <taxon>Duplodnaviria</taxon>
        <taxon>Heunggongvirae</taxon>
        <taxon>Uroviricota</taxon>
        <taxon>Caudoviricetes</taxon>
        <taxon>Casjensviridae</taxon>
        <taxon>Lavrentievavirus</taxon>
        <taxon>Lavrentievavirus pPM01</taxon>
    </lineage>
</organism>
<keyword evidence="2" id="KW-1185">Reference proteome</keyword>
<dbReference type="GeneID" id="26626728"/>
<sequence length="229" mass="25362">MIVLTGCTQNTFNMKIHTKAGAVFHTNISFEDFRTKASGASYHLHKMGHELGDVESLGLVPDDWFNRVRFWAHGMEKLIVAHNSGFHSFDFLHVDLLPINTLLGDVKTPLIIPSLIGGVNLGTWKNDCYLITSPLAKDDGKSVLVCQGEKVLEDEELTQSELDAGENLNTLTVLTDLQTLRQPYLVSEGDLFCDQFDSSVGIVLNVVADTYGDIDINPHGIANIQFMDR</sequence>
<gene>
    <name evidence="1" type="ORF">pPM01_005</name>
</gene>
<protein>
    <submittedName>
        <fullName evidence="1">Uncharacterized protein</fullName>
    </submittedName>
</protein>
<reference evidence="1 2" key="1">
    <citation type="submission" date="2014-10" db="EMBL/GenBank/DDBJ databases">
        <title>Characterization of phage pPM_01 specific to Proteus mirabilis.</title>
        <authorList>
            <person name="Wirjon I.A."/>
            <person name="Mat Arip Y."/>
        </authorList>
    </citation>
    <scope>NUCLEOTIDE SEQUENCE [LARGE SCALE GENOMIC DNA]</scope>
</reference>
<dbReference type="KEGG" id="vg:26626728"/>
<dbReference type="RefSeq" id="YP_009199618.1">
    <property type="nucleotide sequence ID" value="NC_028812.1"/>
</dbReference>
<dbReference type="Proteomes" id="UP000031807">
    <property type="component" value="Segment"/>
</dbReference>
<evidence type="ECO:0000313" key="2">
    <source>
        <dbReference type="Proteomes" id="UP000031807"/>
    </source>
</evidence>
<accession>A0A0B4SJQ1</accession>
<name>A0A0B4SJQ1_9CAUD</name>
<proteinExistence type="predicted"/>
<evidence type="ECO:0000313" key="1">
    <source>
        <dbReference type="EMBL" id="AJA41253.1"/>
    </source>
</evidence>